<evidence type="ECO:0000256" key="4">
    <source>
        <dbReference type="SAM" id="SignalP"/>
    </source>
</evidence>
<dbReference type="GO" id="GO:0006487">
    <property type="term" value="P:protein N-linked glycosylation"/>
    <property type="evidence" value="ECO:0007669"/>
    <property type="project" value="TreeGrafter"/>
</dbReference>
<sequence>MRLALPLILLPLLTWATQQSPPSPAATLDVVSPPSEPSPRAALVALVEESDLSDLEVSVRQLEESFNARFQYPWVLFSTEPLSEDFREAVSALTTSVCFYEVITPCNHSLNDSHDLASPAHCHRCPSHHSLDFLAKQGRMRDYDWFWRVEPGALFTEHIEFDVFRFMKNHDIGYGWLTGPRLYWLDDASSHLPKPDSSRAEKGISPLDSAASTCDLVACNMDGGHSHDFMVLHSGFGIPFLRTGGNLVSFGTDWKQTCMEGVQTKAVNCLGPRTQLGSVAFFQSEGHEALIQHSLREHCDAQPVGDYDPASASDFRAAMRFARYRLGASRRVTRGIKPKYPEPTAAPVISVLLYHVAVGMEKHHSHWIWICEDISRRAHVPGLQSGNTVVDERNFTPYNMLF</sequence>
<dbReference type="InterPro" id="IPR029044">
    <property type="entry name" value="Nucleotide-diphossugar_trans"/>
</dbReference>
<gene>
    <name evidence="5" type="ORF">CBYS24578_00009427</name>
</gene>
<dbReference type="InterPro" id="IPR002685">
    <property type="entry name" value="Glyco_trans_15"/>
</dbReference>
<dbReference type="GO" id="GO:0005794">
    <property type="term" value="C:Golgi apparatus"/>
    <property type="evidence" value="ECO:0007669"/>
    <property type="project" value="TreeGrafter"/>
</dbReference>
<dbReference type="PANTHER" id="PTHR31121">
    <property type="entry name" value="ALPHA-1,2 MANNOSYLTRANSFERASE KTR1"/>
    <property type="match status" value="1"/>
</dbReference>
<evidence type="ECO:0000256" key="1">
    <source>
        <dbReference type="ARBA" id="ARBA00007677"/>
    </source>
</evidence>
<comment type="caution">
    <text evidence="5">The sequence shown here is derived from an EMBL/GenBank/DDBJ whole genome shotgun (WGS) entry which is preliminary data.</text>
</comment>
<dbReference type="PANTHER" id="PTHR31121:SF6">
    <property type="entry name" value="ALPHA-1,2 MANNOSYLTRANSFERASE KTR1"/>
    <property type="match status" value="1"/>
</dbReference>
<evidence type="ECO:0000256" key="3">
    <source>
        <dbReference type="ARBA" id="ARBA00022679"/>
    </source>
</evidence>
<proteinExistence type="inferred from homology"/>
<evidence type="ECO:0000256" key="2">
    <source>
        <dbReference type="ARBA" id="ARBA00022676"/>
    </source>
</evidence>
<keyword evidence="3" id="KW-0808">Transferase</keyword>
<keyword evidence="2" id="KW-0328">Glycosyltransferase</keyword>
<dbReference type="GO" id="GO:0000032">
    <property type="term" value="P:cell wall mannoprotein biosynthetic process"/>
    <property type="evidence" value="ECO:0007669"/>
    <property type="project" value="TreeGrafter"/>
</dbReference>
<dbReference type="EMBL" id="CABFNO020001328">
    <property type="protein sequence ID" value="CAG9981863.1"/>
    <property type="molecule type" value="Genomic_DNA"/>
</dbReference>
<dbReference type="GO" id="GO:0016020">
    <property type="term" value="C:membrane"/>
    <property type="evidence" value="ECO:0007669"/>
    <property type="project" value="InterPro"/>
</dbReference>
<dbReference type="Gene3D" id="3.90.550.10">
    <property type="entry name" value="Spore Coat Polysaccharide Biosynthesis Protein SpsA, Chain A"/>
    <property type="match status" value="1"/>
</dbReference>
<organism evidence="5 6">
    <name type="scientific">Clonostachys byssicola</name>
    <dbReference type="NCBI Taxonomy" id="160290"/>
    <lineage>
        <taxon>Eukaryota</taxon>
        <taxon>Fungi</taxon>
        <taxon>Dikarya</taxon>
        <taxon>Ascomycota</taxon>
        <taxon>Pezizomycotina</taxon>
        <taxon>Sordariomycetes</taxon>
        <taxon>Hypocreomycetidae</taxon>
        <taxon>Hypocreales</taxon>
        <taxon>Bionectriaceae</taxon>
        <taxon>Clonostachys</taxon>
    </lineage>
</organism>
<evidence type="ECO:0000313" key="6">
    <source>
        <dbReference type="Proteomes" id="UP000754883"/>
    </source>
</evidence>
<dbReference type="AlphaFoldDB" id="A0A9N9U6L2"/>
<name>A0A9N9U6L2_9HYPO</name>
<dbReference type="Pfam" id="PF01793">
    <property type="entry name" value="Glyco_transf_15"/>
    <property type="match status" value="1"/>
</dbReference>
<reference evidence="5 6" key="2">
    <citation type="submission" date="2021-10" db="EMBL/GenBank/DDBJ databases">
        <authorList>
            <person name="Piombo E."/>
        </authorList>
    </citation>
    <scope>NUCLEOTIDE SEQUENCE [LARGE SCALE GENOMIC DNA]</scope>
</reference>
<keyword evidence="4" id="KW-0732">Signal</keyword>
<keyword evidence="6" id="KW-1185">Reference proteome</keyword>
<comment type="similarity">
    <text evidence="1">Belongs to the glycosyltransferase 15 family.</text>
</comment>
<dbReference type="OrthoDB" id="202470at2759"/>
<feature type="signal peptide" evidence="4">
    <location>
        <begin position="1"/>
        <end position="19"/>
    </location>
</feature>
<evidence type="ECO:0000313" key="5">
    <source>
        <dbReference type="EMBL" id="CAG9981863.1"/>
    </source>
</evidence>
<dbReference type="GO" id="GO:0000026">
    <property type="term" value="F:alpha-1,2-mannosyltransferase activity"/>
    <property type="evidence" value="ECO:0007669"/>
    <property type="project" value="TreeGrafter"/>
</dbReference>
<reference evidence="6" key="1">
    <citation type="submission" date="2019-06" db="EMBL/GenBank/DDBJ databases">
        <authorList>
            <person name="Broberg M."/>
        </authorList>
    </citation>
    <scope>NUCLEOTIDE SEQUENCE [LARGE SCALE GENOMIC DNA]</scope>
</reference>
<dbReference type="SUPFAM" id="SSF53448">
    <property type="entry name" value="Nucleotide-diphospho-sugar transferases"/>
    <property type="match status" value="1"/>
</dbReference>
<protein>
    <submittedName>
        <fullName evidence="5">Uncharacterized protein</fullName>
    </submittedName>
</protein>
<feature type="chain" id="PRO_5040228757" evidence="4">
    <location>
        <begin position="20"/>
        <end position="402"/>
    </location>
</feature>
<dbReference type="Proteomes" id="UP000754883">
    <property type="component" value="Unassembled WGS sequence"/>
</dbReference>
<accession>A0A9N9U6L2</accession>